<evidence type="ECO:0000313" key="2">
    <source>
        <dbReference type="EMBL" id="GBP59674.1"/>
    </source>
</evidence>
<feature type="region of interest" description="Disordered" evidence="1">
    <location>
        <begin position="85"/>
        <end position="106"/>
    </location>
</feature>
<evidence type="ECO:0000256" key="1">
    <source>
        <dbReference type="SAM" id="MobiDB-lite"/>
    </source>
</evidence>
<proteinExistence type="predicted"/>
<dbReference type="Proteomes" id="UP000299102">
    <property type="component" value="Unassembled WGS sequence"/>
</dbReference>
<organism evidence="2 3">
    <name type="scientific">Eumeta variegata</name>
    <name type="common">Bagworm moth</name>
    <name type="synonym">Eumeta japonica</name>
    <dbReference type="NCBI Taxonomy" id="151549"/>
    <lineage>
        <taxon>Eukaryota</taxon>
        <taxon>Metazoa</taxon>
        <taxon>Ecdysozoa</taxon>
        <taxon>Arthropoda</taxon>
        <taxon>Hexapoda</taxon>
        <taxon>Insecta</taxon>
        <taxon>Pterygota</taxon>
        <taxon>Neoptera</taxon>
        <taxon>Endopterygota</taxon>
        <taxon>Lepidoptera</taxon>
        <taxon>Glossata</taxon>
        <taxon>Ditrysia</taxon>
        <taxon>Tineoidea</taxon>
        <taxon>Psychidae</taxon>
        <taxon>Oiketicinae</taxon>
        <taxon>Eumeta</taxon>
    </lineage>
</organism>
<dbReference type="EMBL" id="BGZK01000767">
    <property type="protein sequence ID" value="GBP59674.1"/>
    <property type="molecule type" value="Genomic_DNA"/>
</dbReference>
<gene>
    <name evidence="2" type="ORF">EVAR_39831_1</name>
</gene>
<sequence length="106" mass="11602">MGTASTAPLLYAVFLLVRRSRKTSDEYPSIRPRAFSAARGVKAIFGKVSLSLTVVTPLVAPVRVAAPHRSRIWPFSRCRFDAAGDKNKVEGPAEPIRNVATEQLTH</sequence>
<dbReference type="AlphaFoldDB" id="A0A4C1XB89"/>
<comment type="caution">
    <text evidence="2">The sequence shown here is derived from an EMBL/GenBank/DDBJ whole genome shotgun (WGS) entry which is preliminary data.</text>
</comment>
<protein>
    <submittedName>
        <fullName evidence="2">Uncharacterized protein</fullName>
    </submittedName>
</protein>
<name>A0A4C1XB89_EUMVA</name>
<evidence type="ECO:0000313" key="3">
    <source>
        <dbReference type="Proteomes" id="UP000299102"/>
    </source>
</evidence>
<reference evidence="2 3" key="1">
    <citation type="journal article" date="2019" name="Commun. Biol.">
        <title>The bagworm genome reveals a unique fibroin gene that provides high tensile strength.</title>
        <authorList>
            <person name="Kono N."/>
            <person name="Nakamura H."/>
            <person name="Ohtoshi R."/>
            <person name="Tomita M."/>
            <person name="Numata K."/>
            <person name="Arakawa K."/>
        </authorList>
    </citation>
    <scope>NUCLEOTIDE SEQUENCE [LARGE SCALE GENOMIC DNA]</scope>
</reference>
<keyword evidence="3" id="KW-1185">Reference proteome</keyword>
<accession>A0A4C1XB89</accession>